<keyword evidence="9" id="KW-1185">Reference proteome</keyword>
<dbReference type="InterPro" id="IPR001650">
    <property type="entry name" value="Helicase_C-like"/>
</dbReference>
<evidence type="ECO:0000256" key="1">
    <source>
        <dbReference type="ARBA" id="ARBA00022741"/>
    </source>
</evidence>
<dbReference type="InterPro" id="IPR014001">
    <property type="entry name" value="Helicase_ATP-bd"/>
</dbReference>
<dbReference type="Gene3D" id="1.20.120.1080">
    <property type="match status" value="1"/>
</dbReference>
<dbReference type="GO" id="GO:0003724">
    <property type="term" value="F:RNA helicase activity"/>
    <property type="evidence" value="ECO:0007669"/>
    <property type="project" value="UniProtKB-EC"/>
</dbReference>
<dbReference type="GO" id="GO:0003676">
    <property type="term" value="F:nucleic acid binding"/>
    <property type="evidence" value="ECO:0007669"/>
    <property type="project" value="InterPro"/>
</dbReference>
<feature type="region of interest" description="Disordered" evidence="5">
    <location>
        <begin position="788"/>
        <end position="811"/>
    </location>
</feature>
<keyword evidence="1" id="KW-0547">Nucleotide-binding</keyword>
<dbReference type="KEGG" id="salh:HMF8227_00483"/>
<dbReference type="Pfam" id="PF08482">
    <property type="entry name" value="HrpB_C"/>
    <property type="match status" value="1"/>
</dbReference>
<dbReference type="SMART" id="SM00490">
    <property type="entry name" value="HELICc"/>
    <property type="match status" value="1"/>
</dbReference>
<dbReference type="SMART" id="SM00847">
    <property type="entry name" value="HA2"/>
    <property type="match status" value="1"/>
</dbReference>
<feature type="domain" description="Helicase C-terminal" evidence="7">
    <location>
        <begin position="197"/>
        <end position="366"/>
    </location>
</feature>
<dbReference type="PANTHER" id="PTHR43519:SF1">
    <property type="entry name" value="ATP-DEPENDENT RNA HELICASE HRPB"/>
    <property type="match status" value="1"/>
</dbReference>
<dbReference type="EMBL" id="CP029347">
    <property type="protein sequence ID" value="AWL10979.1"/>
    <property type="molecule type" value="Genomic_DNA"/>
</dbReference>
<evidence type="ECO:0000256" key="5">
    <source>
        <dbReference type="SAM" id="MobiDB-lite"/>
    </source>
</evidence>
<evidence type="ECO:0000259" key="6">
    <source>
        <dbReference type="PROSITE" id="PS51192"/>
    </source>
</evidence>
<dbReference type="NCBIfam" id="TIGR01970">
    <property type="entry name" value="DEAH_box_HrpB"/>
    <property type="match status" value="1"/>
</dbReference>
<dbReference type="InterPro" id="IPR007502">
    <property type="entry name" value="Helicase-assoc_dom"/>
</dbReference>
<dbReference type="OrthoDB" id="9805617at2"/>
<sequence length="811" mass="89291">MLPVAEILPQLTAELPKRNVILSAPPGAGKSTYLPLQLLKQGWLTGKKILMLQPRRVAVRAIAGFLAEQLGEPVGKTVGYRIRGESMVSSETRLEVITEGLLTRKIQQDPELDGIGLILFDEFHERSIHSDFALALALETQGALREDLRLLVMSATLEGLDLQSLLPDAATLASAGRSYAVDVRYQPLKPQPDVVAQLAVLIPTILKQEAGSVLVFLPGAGEINRLAERLSGKVGANTQIHKLYGALSKSAQQQAIRPAEEGQRKIVLATNIAETSLTIDGIRIVVDSGLEKRVRFDLKRGVSQLIQRQISQASATQRAGRAGRTQQGVCYRLWAESQQSRLARQAPPQILQEDIAPLMLETAVWGAGIDELALLDKPSAAQQEAARQLLMQLGALSESGQVTAKGRQMCSLGSDPHIAAMLIGAQALGEGEAMLACQLAALLEQRQTTGSANLAHQWQQLQHDSQHPAWPMSRVWAKRLGLAKNTQPEGEIALILALGFAERIAKHRGKGRYLLASGVGASLPEGSPLTGEEWLVAPELLLLEGRSDARIASACPLDITALREAQPRIFDEANHSDWDEQQGRMRIERQTRLGRIVLSGQPARANQSELPTLWQELIMNKGLRWLPLDESFDRLQARVALYRQTLGEDIQDFSDAALLTTLEEWLLPFMDKVLSAGQLRQLDFTQLLWQYLNWDEQQRLNQACPARFTLPTGNTARLDYLADGQVLLAVKMQQMYGQASTPSVCQGKVPVTVELLSPAGRPLQKTQDLAGFWGSSYKEVQKEMKGRYPKHFWPDDPAHAKPTTKTKRAMQ</sequence>
<dbReference type="SUPFAM" id="SSF52540">
    <property type="entry name" value="P-loop containing nucleoside triphosphate hydrolases"/>
    <property type="match status" value="1"/>
</dbReference>
<dbReference type="Pfam" id="PF24473">
    <property type="entry name" value="CON_HrpB"/>
    <property type="match status" value="1"/>
</dbReference>
<evidence type="ECO:0000256" key="4">
    <source>
        <dbReference type="ARBA" id="ARBA00022840"/>
    </source>
</evidence>
<feature type="domain" description="Helicase ATP-binding" evidence="6">
    <location>
        <begin position="11"/>
        <end position="175"/>
    </location>
</feature>
<feature type="compositionally biased region" description="Basic residues" evidence="5">
    <location>
        <begin position="802"/>
        <end position="811"/>
    </location>
</feature>
<dbReference type="Pfam" id="PF00271">
    <property type="entry name" value="Helicase_C"/>
    <property type="match status" value="1"/>
</dbReference>
<dbReference type="Proteomes" id="UP000245728">
    <property type="component" value="Chromosome"/>
</dbReference>
<evidence type="ECO:0000313" key="8">
    <source>
        <dbReference type="EMBL" id="AWL10979.1"/>
    </source>
</evidence>
<dbReference type="InterPro" id="IPR011545">
    <property type="entry name" value="DEAD/DEAH_box_helicase_dom"/>
</dbReference>
<reference evidence="8 9" key="1">
    <citation type="submission" date="2018-05" db="EMBL/GenBank/DDBJ databases">
        <title>Salinimonas sp. HMF8227 Genome sequencing and assembly.</title>
        <authorList>
            <person name="Kang H."/>
            <person name="Kang J."/>
            <person name="Cha I."/>
            <person name="Kim H."/>
            <person name="Joh K."/>
        </authorList>
    </citation>
    <scope>NUCLEOTIDE SEQUENCE [LARGE SCALE GENOMIC DNA]</scope>
    <source>
        <strain evidence="8 9">HMF8227</strain>
    </source>
</reference>
<dbReference type="PROSITE" id="PS51192">
    <property type="entry name" value="HELICASE_ATP_BIND_1"/>
    <property type="match status" value="1"/>
</dbReference>
<feature type="compositionally biased region" description="Basic and acidic residues" evidence="5">
    <location>
        <begin position="788"/>
        <end position="799"/>
    </location>
</feature>
<dbReference type="InterPro" id="IPR027417">
    <property type="entry name" value="P-loop_NTPase"/>
</dbReference>
<gene>
    <name evidence="8" type="primary">hrpB</name>
    <name evidence="8" type="ORF">HMF8227_00483</name>
</gene>
<proteinExistence type="predicted"/>
<dbReference type="PROSITE" id="PS51194">
    <property type="entry name" value="HELICASE_CTER"/>
    <property type="match status" value="1"/>
</dbReference>
<evidence type="ECO:0000313" key="9">
    <source>
        <dbReference type="Proteomes" id="UP000245728"/>
    </source>
</evidence>
<name>A0A2S2E053_9ALTE</name>
<dbReference type="InterPro" id="IPR049614">
    <property type="entry name" value="HrpB_DEXH"/>
</dbReference>
<dbReference type="PIRSF" id="PIRSF005496">
    <property type="entry name" value="ATP_hel_hrpB"/>
    <property type="match status" value="1"/>
</dbReference>
<protein>
    <submittedName>
        <fullName evidence="8">RNA helicase</fullName>
        <ecNumber evidence="8">3.6.4.13</ecNumber>
    </submittedName>
</protein>
<dbReference type="InterPro" id="IPR010225">
    <property type="entry name" value="HrpB"/>
</dbReference>
<dbReference type="InterPro" id="IPR048333">
    <property type="entry name" value="HA2_WH"/>
</dbReference>
<dbReference type="RefSeq" id="WP_109338656.1">
    <property type="nucleotide sequence ID" value="NZ_CP029347.1"/>
</dbReference>
<dbReference type="Pfam" id="PF00270">
    <property type="entry name" value="DEAD"/>
    <property type="match status" value="1"/>
</dbReference>
<dbReference type="SMART" id="SM00487">
    <property type="entry name" value="DEXDc"/>
    <property type="match status" value="1"/>
</dbReference>
<evidence type="ECO:0000256" key="2">
    <source>
        <dbReference type="ARBA" id="ARBA00022801"/>
    </source>
</evidence>
<dbReference type="GO" id="GO:0005524">
    <property type="term" value="F:ATP binding"/>
    <property type="evidence" value="ECO:0007669"/>
    <property type="project" value="UniProtKB-KW"/>
</dbReference>
<dbReference type="InterPro" id="IPR056329">
    <property type="entry name" value="CON_HrpB"/>
</dbReference>
<dbReference type="InterPro" id="IPR013689">
    <property type="entry name" value="RNA_helicase_ATP-dep_HrpB_C"/>
</dbReference>
<evidence type="ECO:0000259" key="7">
    <source>
        <dbReference type="PROSITE" id="PS51194"/>
    </source>
</evidence>
<evidence type="ECO:0000256" key="3">
    <source>
        <dbReference type="ARBA" id="ARBA00022806"/>
    </source>
</evidence>
<dbReference type="EC" id="3.6.4.13" evidence="8"/>
<organism evidence="8 9">
    <name type="scientific">Saliniradius amylolyticus</name>
    <dbReference type="NCBI Taxonomy" id="2183582"/>
    <lineage>
        <taxon>Bacteria</taxon>
        <taxon>Pseudomonadati</taxon>
        <taxon>Pseudomonadota</taxon>
        <taxon>Gammaproteobacteria</taxon>
        <taxon>Alteromonadales</taxon>
        <taxon>Alteromonadaceae</taxon>
        <taxon>Saliniradius</taxon>
    </lineage>
</organism>
<dbReference type="CDD" id="cd18791">
    <property type="entry name" value="SF2_C_RHA"/>
    <property type="match status" value="1"/>
</dbReference>
<accession>A0A2S2E053</accession>
<keyword evidence="4" id="KW-0067">ATP-binding</keyword>
<keyword evidence="2 8" id="KW-0378">Hydrolase</keyword>
<dbReference type="AlphaFoldDB" id="A0A2S2E053"/>
<dbReference type="GO" id="GO:0016787">
    <property type="term" value="F:hydrolase activity"/>
    <property type="evidence" value="ECO:0007669"/>
    <property type="project" value="UniProtKB-KW"/>
</dbReference>
<dbReference type="CDD" id="cd17990">
    <property type="entry name" value="DEXHc_HrpB"/>
    <property type="match status" value="1"/>
</dbReference>
<dbReference type="Pfam" id="PF04408">
    <property type="entry name" value="WHD_HA2"/>
    <property type="match status" value="1"/>
</dbReference>
<dbReference type="FunFam" id="3.40.50.300:FF:002125">
    <property type="entry name" value="ATP-dependent helicase HrpB"/>
    <property type="match status" value="1"/>
</dbReference>
<keyword evidence="3 8" id="KW-0347">Helicase</keyword>
<dbReference type="Gene3D" id="3.40.50.300">
    <property type="entry name" value="P-loop containing nucleotide triphosphate hydrolases"/>
    <property type="match status" value="2"/>
</dbReference>
<dbReference type="PANTHER" id="PTHR43519">
    <property type="entry name" value="ATP-DEPENDENT RNA HELICASE HRPB"/>
    <property type="match status" value="1"/>
</dbReference>